<accession>A0ABV8UM98</accession>
<comment type="caution">
    <text evidence="4">The sequence shown here is derived from an EMBL/GenBank/DDBJ whole genome shotgun (WGS) entry which is preliminary data.</text>
</comment>
<dbReference type="InterPro" id="IPR052341">
    <property type="entry name" value="LOG_family_nucleotidases"/>
</dbReference>
<comment type="catalytic activity">
    <reaction evidence="1">
        <text>AMP + H2O = D-ribose 5-phosphate + adenine</text>
        <dbReference type="Rhea" id="RHEA:20129"/>
        <dbReference type="ChEBI" id="CHEBI:15377"/>
        <dbReference type="ChEBI" id="CHEBI:16708"/>
        <dbReference type="ChEBI" id="CHEBI:78346"/>
        <dbReference type="ChEBI" id="CHEBI:456215"/>
        <dbReference type="EC" id="3.2.2.4"/>
    </reaction>
</comment>
<dbReference type="GO" id="GO:0016798">
    <property type="term" value="F:hydrolase activity, acting on glycosyl bonds"/>
    <property type="evidence" value="ECO:0007669"/>
    <property type="project" value="UniProtKB-KW"/>
</dbReference>
<dbReference type="PANTHER" id="PTHR43393">
    <property type="entry name" value="CYTOKININ RIBOSIDE 5'-MONOPHOSPHATE PHOSPHORIBOHYDROLASE"/>
    <property type="match status" value="1"/>
</dbReference>
<name>A0ABV8UM98_9PROT</name>
<evidence type="ECO:0000256" key="3">
    <source>
        <dbReference type="ARBA" id="ARBA00031983"/>
    </source>
</evidence>
<keyword evidence="4" id="KW-0378">Hydrolase</keyword>
<proteinExistence type="predicted"/>
<keyword evidence="5" id="KW-1185">Reference proteome</keyword>
<dbReference type="PANTHER" id="PTHR43393:SF3">
    <property type="entry name" value="LYSINE DECARBOXYLASE-LIKE PROTEIN"/>
    <property type="match status" value="1"/>
</dbReference>
<keyword evidence="4" id="KW-0326">Glycosidase</keyword>
<evidence type="ECO:0000313" key="4">
    <source>
        <dbReference type="EMBL" id="MFC4352229.1"/>
    </source>
</evidence>
<reference evidence="5" key="1">
    <citation type="journal article" date="2019" name="Int. J. Syst. Evol. Microbiol.">
        <title>The Global Catalogue of Microorganisms (GCM) 10K type strain sequencing project: providing services to taxonomists for standard genome sequencing and annotation.</title>
        <authorList>
            <consortium name="The Broad Institute Genomics Platform"/>
            <consortium name="The Broad Institute Genome Sequencing Center for Infectious Disease"/>
            <person name="Wu L."/>
            <person name="Ma J."/>
        </authorList>
    </citation>
    <scope>NUCLEOTIDE SEQUENCE [LARGE SCALE GENOMIC DNA]</scope>
    <source>
        <strain evidence="5">CECT 8472</strain>
    </source>
</reference>
<evidence type="ECO:0000313" key="5">
    <source>
        <dbReference type="Proteomes" id="UP001595799"/>
    </source>
</evidence>
<evidence type="ECO:0000256" key="2">
    <source>
        <dbReference type="ARBA" id="ARBA00011985"/>
    </source>
</evidence>
<sequence>METEKKIRKAYENSDFLKSREARSLRILSEFVEPQSRFEKLGLRDTIVMFGSARVPSEEEVQSGQCDKSEGLKGMSHYYEAARQLSHRLSEWSMGLEDDPGRYVICTGGGPGIMEAANRGAREAGARTVGLTISLPKEEFENPYVNEEMAFEFHYFFMRKFWFTYLAKAVIAMPGGFGTLDELFELLTLVQTNKMKKRIPIVLFGGEFWDEIFNLDVMARYGTINKEDLNLFYRTDSVDAAYDYITDHLLHGPPETGPVL</sequence>
<dbReference type="SUPFAM" id="SSF102405">
    <property type="entry name" value="MCP/YpsA-like"/>
    <property type="match status" value="1"/>
</dbReference>
<dbReference type="InterPro" id="IPR031100">
    <property type="entry name" value="LOG_fam"/>
</dbReference>
<dbReference type="Gene3D" id="3.40.50.450">
    <property type="match status" value="1"/>
</dbReference>
<dbReference type="RefSeq" id="WP_382422576.1">
    <property type="nucleotide sequence ID" value="NZ_JBHSCW010000006.1"/>
</dbReference>
<dbReference type="EMBL" id="JBHSCW010000006">
    <property type="protein sequence ID" value="MFC4352229.1"/>
    <property type="molecule type" value="Genomic_DNA"/>
</dbReference>
<dbReference type="EC" id="3.2.2.4" evidence="2"/>
<dbReference type="Proteomes" id="UP001595799">
    <property type="component" value="Unassembled WGS sequence"/>
</dbReference>
<dbReference type="Pfam" id="PF03641">
    <property type="entry name" value="Lysine_decarbox"/>
    <property type="match status" value="1"/>
</dbReference>
<protein>
    <recommendedName>
        <fullName evidence="3">AMP nucleosidase</fullName>
        <ecNumber evidence="2">3.2.2.4</ecNumber>
    </recommendedName>
    <alternativeName>
        <fullName evidence="3">AMP nucleosidase</fullName>
    </alternativeName>
</protein>
<evidence type="ECO:0000256" key="1">
    <source>
        <dbReference type="ARBA" id="ARBA00000274"/>
    </source>
</evidence>
<organism evidence="4 5">
    <name type="scientific">Fodinicurvata halophila</name>
    <dbReference type="NCBI Taxonomy" id="1419723"/>
    <lineage>
        <taxon>Bacteria</taxon>
        <taxon>Pseudomonadati</taxon>
        <taxon>Pseudomonadota</taxon>
        <taxon>Alphaproteobacteria</taxon>
        <taxon>Rhodospirillales</taxon>
        <taxon>Rhodovibrionaceae</taxon>
        <taxon>Fodinicurvata</taxon>
    </lineage>
</organism>
<gene>
    <name evidence="4" type="ORF">ACFOW6_11830</name>
</gene>